<dbReference type="InterPro" id="IPR047640">
    <property type="entry name" value="RpiR-like"/>
</dbReference>
<proteinExistence type="predicted"/>
<evidence type="ECO:0000259" key="2">
    <source>
        <dbReference type="PROSITE" id="PS51464"/>
    </source>
</evidence>
<dbReference type="SUPFAM" id="SSF53697">
    <property type="entry name" value="SIS domain"/>
    <property type="match status" value="1"/>
</dbReference>
<evidence type="ECO:0000256" key="1">
    <source>
        <dbReference type="SAM" id="MobiDB-lite"/>
    </source>
</evidence>
<evidence type="ECO:0000313" key="3">
    <source>
        <dbReference type="EMBL" id="SFB20110.1"/>
    </source>
</evidence>
<dbReference type="Proteomes" id="UP000199012">
    <property type="component" value="Unassembled WGS sequence"/>
</dbReference>
<dbReference type="OrthoDB" id="3290068at2"/>
<dbReference type="GO" id="GO:1901135">
    <property type="term" value="P:carbohydrate derivative metabolic process"/>
    <property type="evidence" value="ECO:0007669"/>
    <property type="project" value="InterPro"/>
</dbReference>
<protein>
    <submittedName>
        <fullName evidence="3">DNA-binding transcriptional regulator, MurR/RpiR family, contains HTH and SIS domains</fullName>
    </submittedName>
</protein>
<dbReference type="InterPro" id="IPR001347">
    <property type="entry name" value="SIS_dom"/>
</dbReference>
<dbReference type="STRING" id="988821.SAMN05421867_109161"/>
<name>A0A1I0Z6A7_9CELL</name>
<feature type="region of interest" description="Disordered" evidence="1">
    <location>
        <begin position="220"/>
        <end position="240"/>
    </location>
</feature>
<dbReference type="GO" id="GO:0003677">
    <property type="term" value="F:DNA binding"/>
    <property type="evidence" value="ECO:0007669"/>
    <property type="project" value="UniProtKB-KW"/>
</dbReference>
<keyword evidence="4" id="KW-1185">Reference proteome</keyword>
<evidence type="ECO:0000313" key="4">
    <source>
        <dbReference type="Proteomes" id="UP000199012"/>
    </source>
</evidence>
<dbReference type="PANTHER" id="PTHR30514:SF18">
    <property type="entry name" value="RPIR-FAMILY TRANSCRIPTIONAL REGULATOR"/>
    <property type="match status" value="1"/>
</dbReference>
<dbReference type="GO" id="GO:0097367">
    <property type="term" value="F:carbohydrate derivative binding"/>
    <property type="evidence" value="ECO:0007669"/>
    <property type="project" value="InterPro"/>
</dbReference>
<sequence>MTGAADAHAEHRRLSSPSARFGARAQGRASAAVLQARLVEQESRTLAATLARHTASGEVLRAAALVVGARRRFVTGAGKSFAYATLLAADLSAALSQVTLVDDTIVGALDVLTEVRDTDVLVAFSFRRYRRTTLGIAEQFVAGGGTLVAVTDDERAPLARHAAVTVVVGTDSASWADSPTAVAATVHLLGALTTASAKGARRRLADRDRISGALGVYVAADEHTGRTPQHETDTTRRGTR</sequence>
<gene>
    <name evidence="3" type="ORF">SAMN05421867_109161</name>
</gene>
<dbReference type="Gene3D" id="3.40.50.10490">
    <property type="entry name" value="Glucose-6-phosphate isomerase like protein, domain 1"/>
    <property type="match status" value="1"/>
</dbReference>
<feature type="region of interest" description="Disordered" evidence="1">
    <location>
        <begin position="1"/>
        <end position="21"/>
    </location>
</feature>
<reference evidence="3 4" key="1">
    <citation type="submission" date="2016-10" db="EMBL/GenBank/DDBJ databases">
        <authorList>
            <person name="de Groot N.N."/>
        </authorList>
    </citation>
    <scope>NUCLEOTIDE SEQUENCE [LARGE SCALE GENOMIC DNA]</scope>
    <source>
        <strain evidence="3 4">CGMCC 4.6945</strain>
    </source>
</reference>
<dbReference type="InterPro" id="IPR046348">
    <property type="entry name" value="SIS_dom_sf"/>
</dbReference>
<dbReference type="Pfam" id="PF01380">
    <property type="entry name" value="SIS"/>
    <property type="match status" value="1"/>
</dbReference>
<dbReference type="RefSeq" id="WP_090033186.1">
    <property type="nucleotide sequence ID" value="NZ_BONM01000004.1"/>
</dbReference>
<feature type="domain" description="SIS" evidence="2">
    <location>
        <begin position="62"/>
        <end position="205"/>
    </location>
</feature>
<keyword evidence="3" id="KW-0238">DNA-binding</keyword>
<dbReference type="PANTHER" id="PTHR30514">
    <property type="entry name" value="GLUCOKINASE"/>
    <property type="match status" value="1"/>
</dbReference>
<dbReference type="EMBL" id="FOKA01000009">
    <property type="protein sequence ID" value="SFB20110.1"/>
    <property type="molecule type" value="Genomic_DNA"/>
</dbReference>
<dbReference type="PROSITE" id="PS51464">
    <property type="entry name" value="SIS"/>
    <property type="match status" value="1"/>
</dbReference>
<dbReference type="GO" id="GO:0003700">
    <property type="term" value="F:DNA-binding transcription factor activity"/>
    <property type="evidence" value="ECO:0007669"/>
    <property type="project" value="InterPro"/>
</dbReference>
<dbReference type="AlphaFoldDB" id="A0A1I0Z6A7"/>
<organism evidence="3 4">
    <name type="scientific">Cellulomonas marina</name>
    <dbReference type="NCBI Taxonomy" id="988821"/>
    <lineage>
        <taxon>Bacteria</taxon>
        <taxon>Bacillati</taxon>
        <taxon>Actinomycetota</taxon>
        <taxon>Actinomycetes</taxon>
        <taxon>Micrococcales</taxon>
        <taxon>Cellulomonadaceae</taxon>
        <taxon>Cellulomonas</taxon>
    </lineage>
</organism>
<accession>A0A1I0Z6A7</accession>